<name>A0AAE1AN46_9GAST</name>
<dbReference type="EMBL" id="JAWDGP010001530">
    <property type="protein sequence ID" value="KAK3790615.1"/>
    <property type="molecule type" value="Genomic_DNA"/>
</dbReference>
<comment type="caution">
    <text evidence="1">The sequence shown here is derived from an EMBL/GenBank/DDBJ whole genome shotgun (WGS) entry which is preliminary data.</text>
</comment>
<gene>
    <name evidence="1" type="ORF">RRG08_063396</name>
</gene>
<reference evidence="1" key="1">
    <citation type="journal article" date="2023" name="G3 (Bethesda)">
        <title>A reference genome for the long-term kleptoplast-retaining sea slug Elysia crispata morphotype clarki.</title>
        <authorList>
            <person name="Eastman K.E."/>
            <person name="Pendleton A.L."/>
            <person name="Shaikh M.A."/>
            <person name="Suttiyut T."/>
            <person name="Ogas R."/>
            <person name="Tomko P."/>
            <person name="Gavelis G."/>
            <person name="Widhalm J.R."/>
            <person name="Wisecaver J.H."/>
        </authorList>
    </citation>
    <scope>NUCLEOTIDE SEQUENCE</scope>
    <source>
        <strain evidence="1">ECLA1</strain>
    </source>
</reference>
<dbReference type="AlphaFoldDB" id="A0AAE1AN46"/>
<organism evidence="1 2">
    <name type="scientific">Elysia crispata</name>
    <name type="common">lettuce slug</name>
    <dbReference type="NCBI Taxonomy" id="231223"/>
    <lineage>
        <taxon>Eukaryota</taxon>
        <taxon>Metazoa</taxon>
        <taxon>Spiralia</taxon>
        <taxon>Lophotrochozoa</taxon>
        <taxon>Mollusca</taxon>
        <taxon>Gastropoda</taxon>
        <taxon>Heterobranchia</taxon>
        <taxon>Euthyneura</taxon>
        <taxon>Panpulmonata</taxon>
        <taxon>Sacoglossa</taxon>
        <taxon>Placobranchoidea</taxon>
        <taxon>Plakobranchidae</taxon>
        <taxon>Elysia</taxon>
    </lineage>
</organism>
<dbReference type="Proteomes" id="UP001283361">
    <property type="component" value="Unassembled WGS sequence"/>
</dbReference>
<evidence type="ECO:0000313" key="1">
    <source>
        <dbReference type="EMBL" id="KAK3790615.1"/>
    </source>
</evidence>
<protein>
    <submittedName>
        <fullName evidence="1">Uncharacterized protein</fullName>
    </submittedName>
</protein>
<proteinExistence type="predicted"/>
<sequence>MLVKLDSDKNAVIDKDSSVRPLTRKMKISLQLDHETMTQLTLMNVTPTTQANIILARFMLVNATFPRTKMEVRKFKSLQATVKN</sequence>
<evidence type="ECO:0000313" key="2">
    <source>
        <dbReference type="Proteomes" id="UP001283361"/>
    </source>
</evidence>
<accession>A0AAE1AN46</accession>
<keyword evidence="2" id="KW-1185">Reference proteome</keyword>